<feature type="non-terminal residue" evidence="2">
    <location>
        <position position="234"/>
    </location>
</feature>
<sequence>MTITLTTAMATNAVPTVTYDSNSGTDPVITACSDNSAMTDSTLDVPDDGLSPTLNSATTTSTTTIDVTYSEAMDTGGSIIAADYTITNPSVSVTGVSVSGSIVTLTVGTMGQDDTPTVAQPGSVDDTSANTLTAPSSVVASDGIANSQNGSGCDGECQAPTLGVNSEYNRIVTDGFTYNGKSTDVERFYTSYPLIKVNVGMQNTAVFKIYDNLGPDNIRHFDLAFGLASDQIMG</sequence>
<dbReference type="InterPro" id="IPR014755">
    <property type="entry name" value="Cu-Rt/internalin_Ig-like"/>
</dbReference>
<keyword evidence="1" id="KW-0732">Signal</keyword>
<gene>
    <name evidence="2" type="ORF">LCGC14_2255070</name>
</gene>
<dbReference type="AlphaFoldDB" id="A0A0F9D174"/>
<comment type="caution">
    <text evidence="2">The sequence shown here is derived from an EMBL/GenBank/DDBJ whole genome shotgun (WGS) entry which is preliminary data.</text>
</comment>
<proteinExistence type="predicted"/>
<evidence type="ECO:0000256" key="1">
    <source>
        <dbReference type="ARBA" id="ARBA00022729"/>
    </source>
</evidence>
<dbReference type="EMBL" id="LAZR01030829">
    <property type="protein sequence ID" value="KKL55473.1"/>
    <property type="molecule type" value="Genomic_DNA"/>
</dbReference>
<protein>
    <submittedName>
        <fullName evidence="2">Uncharacterized protein</fullName>
    </submittedName>
</protein>
<dbReference type="Gene3D" id="2.60.40.1220">
    <property type="match status" value="1"/>
</dbReference>
<accession>A0A0F9D174</accession>
<reference evidence="2" key="1">
    <citation type="journal article" date="2015" name="Nature">
        <title>Complex archaea that bridge the gap between prokaryotes and eukaryotes.</title>
        <authorList>
            <person name="Spang A."/>
            <person name="Saw J.H."/>
            <person name="Jorgensen S.L."/>
            <person name="Zaremba-Niedzwiedzka K."/>
            <person name="Martijn J."/>
            <person name="Lind A.E."/>
            <person name="van Eijk R."/>
            <person name="Schleper C."/>
            <person name="Guy L."/>
            <person name="Ettema T.J."/>
        </authorList>
    </citation>
    <scope>NUCLEOTIDE SEQUENCE</scope>
</reference>
<evidence type="ECO:0000313" key="2">
    <source>
        <dbReference type="EMBL" id="KKL55473.1"/>
    </source>
</evidence>
<name>A0A0F9D174_9ZZZZ</name>
<organism evidence="2">
    <name type="scientific">marine sediment metagenome</name>
    <dbReference type="NCBI Taxonomy" id="412755"/>
    <lineage>
        <taxon>unclassified sequences</taxon>
        <taxon>metagenomes</taxon>
        <taxon>ecological metagenomes</taxon>
    </lineage>
</organism>